<dbReference type="RefSeq" id="WP_386821336.1">
    <property type="nucleotide sequence ID" value="NZ_JBHUIT010000034.1"/>
</dbReference>
<feature type="chain" id="PRO_5047502514" evidence="1">
    <location>
        <begin position="22"/>
        <end position="254"/>
    </location>
</feature>
<proteinExistence type="predicted"/>
<organism evidence="3 4">
    <name type="scientific">Luteolibacter algae</name>
    <dbReference type="NCBI Taxonomy" id="454151"/>
    <lineage>
        <taxon>Bacteria</taxon>
        <taxon>Pseudomonadati</taxon>
        <taxon>Verrucomicrobiota</taxon>
        <taxon>Verrucomicrobiia</taxon>
        <taxon>Verrucomicrobiales</taxon>
        <taxon>Verrucomicrobiaceae</taxon>
        <taxon>Luteolibacter</taxon>
    </lineage>
</organism>
<accession>A0ABW5DE58</accession>
<comment type="caution">
    <text evidence="3">The sequence shown here is derived from an EMBL/GenBank/DDBJ whole genome shotgun (WGS) entry which is preliminary data.</text>
</comment>
<dbReference type="Pfam" id="PF07589">
    <property type="entry name" value="PEP-CTERM"/>
    <property type="match status" value="1"/>
</dbReference>
<sequence>MLKILHSTLFAVTALSLPTHAAIIADLDADVGAWVDAGGNGAGNPNPSQFPAGWTFSWNPTNQSLVGGTWEPIPNSGNTGFKVASTVANAAVTYSSEQTVSVNTSTNGAGNVYGGTNSFLSTDGISHYTILTYTVQAGEAGIATIDTEGSGGNSTNGDHVILHNGNILSSIIGGNGRTTLENVTLNVGDTVSFAYVNLAQDADDQADNYVEDLTQVNKNTTRWYAQATIDVVPEPSTSILAGLSMCGLLIRRRR</sequence>
<feature type="signal peptide" evidence="1">
    <location>
        <begin position="1"/>
        <end position="21"/>
    </location>
</feature>
<keyword evidence="4" id="KW-1185">Reference proteome</keyword>
<dbReference type="InterPro" id="IPR013424">
    <property type="entry name" value="Ice-binding_C"/>
</dbReference>
<feature type="domain" description="Ice-binding protein C-terminal" evidence="2">
    <location>
        <begin position="232"/>
        <end position="253"/>
    </location>
</feature>
<reference evidence="4" key="1">
    <citation type="journal article" date="2019" name="Int. J. Syst. Evol. Microbiol.">
        <title>The Global Catalogue of Microorganisms (GCM) 10K type strain sequencing project: providing services to taxonomists for standard genome sequencing and annotation.</title>
        <authorList>
            <consortium name="The Broad Institute Genomics Platform"/>
            <consortium name="The Broad Institute Genome Sequencing Center for Infectious Disease"/>
            <person name="Wu L."/>
            <person name="Ma J."/>
        </authorList>
    </citation>
    <scope>NUCLEOTIDE SEQUENCE [LARGE SCALE GENOMIC DNA]</scope>
    <source>
        <strain evidence="4">CGMCC 4.7106</strain>
    </source>
</reference>
<gene>
    <name evidence="3" type="ORF">ACFSSA_14715</name>
</gene>
<protein>
    <submittedName>
        <fullName evidence="3">PEP-CTERM sorting domain-containing protein</fullName>
    </submittedName>
</protein>
<dbReference type="NCBIfam" id="TIGR02595">
    <property type="entry name" value="PEP_CTERM"/>
    <property type="match status" value="1"/>
</dbReference>
<evidence type="ECO:0000256" key="1">
    <source>
        <dbReference type="SAM" id="SignalP"/>
    </source>
</evidence>
<dbReference type="EMBL" id="JBHUIT010000034">
    <property type="protein sequence ID" value="MFD2257931.1"/>
    <property type="molecule type" value="Genomic_DNA"/>
</dbReference>
<name>A0ABW5DE58_9BACT</name>
<evidence type="ECO:0000259" key="2">
    <source>
        <dbReference type="Pfam" id="PF07589"/>
    </source>
</evidence>
<evidence type="ECO:0000313" key="4">
    <source>
        <dbReference type="Proteomes" id="UP001597375"/>
    </source>
</evidence>
<keyword evidence="1" id="KW-0732">Signal</keyword>
<evidence type="ECO:0000313" key="3">
    <source>
        <dbReference type="EMBL" id="MFD2257931.1"/>
    </source>
</evidence>
<dbReference type="Proteomes" id="UP001597375">
    <property type="component" value="Unassembled WGS sequence"/>
</dbReference>